<dbReference type="CDD" id="cd00009">
    <property type="entry name" value="AAA"/>
    <property type="match status" value="1"/>
</dbReference>
<feature type="domain" description="C2H2-type" evidence="14">
    <location>
        <begin position="1503"/>
        <end position="1530"/>
    </location>
</feature>
<feature type="domain" description="C2H2-type" evidence="14">
    <location>
        <begin position="360"/>
        <end position="387"/>
    </location>
</feature>
<feature type="domain" description="C2H2-type" evidence="14">
    <location>
        <begin position="2471"/>
        <end position="2493"/>
    </location>
</feature>
<evidence type="ECO:0000256" key="2">
    <source>
        <dbReference type="ARBA" id="ARBA00005378"/>
    </source>
</evidence>
<feature type="domain" description="C2H2-type" evidence="14">
    <location>
        <begin position="2442"/>
        <end position="2465"/>
    </location>
</feature>
<feature type="domain" description="C2H2-type" evidence="14">
    <location>
        <begin position="1595"/>
        <end position="1622"/>
    </location>
</feature>
<dbReference type="InterPro" id="IPR027417">
    <property type="entry name" value="P-loop_NTPase"/>
</dbReference>
<dbReference type="InterPro" id="IPR008921">
    <property type="entry name" value="DNA_pol3_clamp-load_cplx_C"/>
</dbReference>
<feature type="domain" description="C2H2-type" evidence="14">
    <location>
        <begin position="713"/>
        <end position="740"/>
    </location>
</feature>
<dbReference type="Pfam" id="PF00096">
    <property type="entry name" value="zf-C2H2"/>
    <property type="match status" value="4"/>
</dbReference>
<dbReference type="SUPFAM" id="SSF52540">
    <property type="entry name" value="P-loop containing nucleoside triphosphate hydrolases"/>
    <property type="match status" value="1"/>
</dbReference>
<feature type="domain" description="C2H2-type" evidence="14">
    <location>
        <begin position="2413"/>
        <end position="2441"/>
    </location>
</feature>
<accession>A0A7R9GA95</accession>
<dbReference type="InterPro" id="IPR013748">
    <property type="entry name" value="Rep_factorC_C"/>
</dbReference>
<evidence type="ECO:0000256" key="9">
    <source>
        <dbReference type="ARBA" id="ARBA00022840"/>
    </source>
</evidence>
<dbReference type="PROSITE" id="PS50157">
    <property type="entry name" value="ZINC_FINGER_C2H2_2"/>
    <property type="match status" value="19"/>
</dbReference>
<dbReference type="FunFam" id="1.10.8.60:FF:000012">
    <property type="entry name" value="Replication factor C subunit 4"/>
    <property type="match status" value="1"/>
</dbReference>
<dbReference type="Gene3D" id="3.40.50.300">
    <property type="entry name" value="P-loop containing nucleotide triphosphate hydrolases"/>
    <property type="match status" value="1"/>
</dbReference>
<dbReference type="SUPFAM" id="SSF48019">
    <property type="entry name" value="post-AAA+ oligomerization domain-like"/>
    <property type="match status" value="1"/>
</dbReference>
<gene>
    <name evidence="15" type="ORF">NMOB1V02_LOCUS1201</name>
</gene>
<dbReference type="PANTHER" id="PTHR24379">
    <property type="entry name" value="KRAB AND ZINC FINGER DOMAIN-CONTAINING"/>
    <property type="match status" value="1"/>
</dbReference>
<dbReference type="InterPro" id="IPR003593">
    <property type="entry name" value="AAA+_ATPase"/>
</dbReference>
<dbReference type="EMBL" id="CAJPEX010000117">
    <property type="protein sequence ID" value="CAG0913460.1"/>
    <property type="molecule type" value="Genomic_DNA"/>
</dbReference>
<dbReference type="InterPro" id="IPR013087">
    <property type="entry name" value="Znf_C2H2_type"/>
</dbReference>
<keyword evidence="8" id="KW-0862">Zinc</keyword>
<keyword evidence="10" id="KW-0539">Nucleus</keyword>
<evidence type="ECO:0000256" key="3">
    <source>
        <dbReference type="ARBA" id="ARBA00022705"/>
    </source>
</evidence>
<keyword evidence="5" id="KW-0677">Repeat</keyword>
<evidence type="ECO:0000256" key="7">
    <source>
        <dbReference type="ARBA" id="ARBA00022771"/>
    </source>
</evidence>
<proteinExistence type="inferred from homology"/>
<evidence type="ECO:0000256" key="5">
    <source>
        <dbReference type="ARBA" id="ARBA00022737"/>
    </source>
</evidence>
<keyword evidence="9" id="KW-0067">ATP-binding</keyword>
<feature type="compositionally biased region" description="Low complexity" evidence="13">
    <location>
        <begin position="156"/>
        <end position="166"/>
    </location>
</feature>
<dbReference type="CDD" id="cd18140">
    <property type="entry name" value="HLD_clamp_RFC"/>
    <property type="match status" value="1"/>
</dbReference>
<dbReference type="EMBL" id="OA882154">
    <property type="protein sequence ID" value="CAD7273308.1"/>
    <property type="molecule type" value="Genomic_DNA"/>
</dbReference>
<dbReference type="GO" id="GO:0016887">
    <property type="term" value="F:ATP hydrolysis activity"/>
    <property type="evidence" value="ECO:0007669"/>
    <property type="project" value="InterPro"/>
</dbReference>
<feature type="region of interest" description="Disordered" evidence="13">
    <location>
        <begin position="1310"/>
        <end position="1330"/>
    </location>
</feature>
<keyword evidence="16" id="KW-1185">Reference proteome</keyword>
<feature type="domain" description="C2H2-type" evidence="14">
    <location>
        <begin position="837"/>
        <end position="860"/>
    </location>
</feature>
<feature type="domain" description="C2H2-type" evidence="14">
    <location>
        <begin position="2566"/>
        <end position="2594"/>
    </location>
</feature>
<dbReference type="Proteomes" id="UP000678499">
    <property type="component" value="Unassembled WGS sequence"/>
</dbReference>
<evidence type="ECO:0000256" key="6">
    <source>
        <dbReference type="ARBA" id="ARBA00022741"/>
    </source>
</evidence>
<dbReference type="GO" id="GO:0000977">
    <property type="term" value="F:RNA polymerase II transcription regulatory region sequence-specific DNA binding"/>
    <property type="evidence" value="ECO:0007669"/>
    <property type="project" value="TreeGrafter"/>
</dbReference>
<feature type="compositionally biased region" description="Polar residues" evidence="13">
    <location>
        <begin position="1203"/>
        <end position="1213"/>
    </location>
</feature>
<feature type="region of interest" description="Disordered" evidence="13">
    <location>
        <begin position="1971"/>
        <end position="1996"/>
    </location>
</feature>
<evidence type="ECO:0000256" key="13">
    <source>
        <dbReference type="SAM" id="MobiDB-lite"/>
    </source>
</evidence>
<keyword evidence="6" id="KW-0547">Nucleotide-binding</keyword>
<dbReference type="GO" id="GO:0005634">
    <property type="term" value="C:nucleus"/>
    <property type="evidence" value="ECO:0007669"/>
    <property type="project" value="UniProtKB-SubCell"/>
</dbReference>
<dbReference type="Gene3D" id="1.10.8.60">
    <property type="match status" value="1"/>
</dbReference>
<dbReference type="PROSITE" id="PS00028">
    <property type="entry name" value="ZINC_FINGER_C2H2_1"/>
    <property type="match status" value="23"/>
</dbReference>
<comment type="similarity">
    <text evidence="2">Belongs to the activator 1 small subunits family.</text>
</comment>
<dbReference type="GO" id="GO:0006260">
    <property type="term" value="P:DNA replication"/>
    <property type="evidence" value="ECO:0007669"/>
    <property type="project" value="UniProtKB-KW"/>
</dbReference>
<keyword evidence="7 12" id="KW-0863">Zinc-finger</keyword>
<dbReference type="SUPFAM" id="SSF57667">
    <property type="entry name" value="beta-beta-alpha zinc fingers"/>
    <property type="match status" value="6"/>
</dbReference>
<evidence type="ECO:0000256" key="1">
    <source>
        <dbReference type="ARBA" id="ARBA00004123"/>
    </source>
</evidence>
<evidence type="ECO:0000256" key="8">
    <source>
        <dbReference type="ARBA" id="ARBA00022833"/>
    </source>
</evidence>
<dbReference type="FunFam" id="3.40.50.300:FF:000107">
    <property type="entry name" value="Replication factor C subunit 4"/>
    <property type="match status" value="1"/>
</dbReference>
<dbReference type="InterPro" id="IPR003959">
    <property type="entry name" value="ATPase_AAA_core"/>
</dbReference>
<dbReference type="GO" id="GO:0000981">
    <property type="term" value="F:DNA-binding transcription factor activity, RNA polymerase II-specific"/>
    <property type="evidence" value="ECO:0007669"/>
    <property type="project" value="TreeGrafter"/>
</dbReference>
<dbReference type="InterPro" id="IPR036236">
    <property type="entry name" value="Znf_C2H2_sf"/>
</dbReference>
<dbReference type="InterPro" id="IPR047854">
    <property type="entry name" value="RFC_lid"/>
</dbReference>
<feature type="region of interest" description="Disordered" evidence="13">
    <location>
        <begin position="1134"/>
        <end position="1221"/>
    </location>
</feature>
<feature type="region of interest" description="Disordered" evidence="13">
    <location>
        <begin position="184"/>
        <end position="224"/>
    </location>
</feature>
<feature type="compositionally biased region" description="Basic residues" evidence="13">
    <location>
        <begin position="1893"/>
        <end position="1902"/>
    </location>
</feature>
<dbReference type="SMART" id="SM00355">
    <property type="entry name" value="ZnF_C2H2"/>
    <property type="match status" value="36"/>
</dbReference>
<feature type="domain" description="C2H2-type" evidence="14">
    <location>
        <begin position="584"/>
        <end position="611"/>
    </location>
</feature>
<dbReference type="SMART" id="SM00382">
    <property type="entry name" value="AAA"/>
    <property type="match status" value="1"/>
</dbReference>
<dbReference type="FunFam" id="1.20.272.10:FF:000006">
    <property type="entry name" value="Replication factor C subunit 2"/>
    <property type="match status" value="1"/>
</dbReference>
<feature type="domain" description="C2H2-type" evidence="14">
    <location>
        <begin position="1374"/>
        <end position="1401"/>
    </location>
</feature>
<feature type="domain" description="C2H2-type" evidence="14">
    <location>
        <begin position="487"/>
        <end position="514"/>
    </location>
</feature>
<feature type="domain" description="C2H2-type" evidence="14">
    <location>
        <begin position="1560"/>
        <end position="1588"/>
    </location>
</feature>
<evidence type="ECO:0000313" key="16">
    <source>
        <dbReference type="Proteomes" id="UP000678499"/>
    </source>
</evidence>
<feature type="compositionally biased region" description="Basic and acidic residues" evidence="13">
    <location>
        <begin position="120"/>
        <end position="132"/>
    </location>
</feature>
<sequence length="3081" mass="351989">MARAAKLAKVKCALCSEDVVGKVTVSPFRAYSNAEDFLVKQGILRKRRSRTDLEICTKCYSLVKNCDDLTADLSDKVDFCRDLKAGRKKHDAGAHPEFFMRAVVKSERLDLDSCQENNDQDSKEDAGVKTELRNSLSTQKPGTRTSARTAKRKVSQPDPLLPDQLDQSAYVDCVLDDDDDDDFGDTFPSFKPDSDDEDDDPTYMGEPSAKYGERWSKNDPTCTDPRQYRKLNRRGPDHYVVDGHVFEKRSVPICPDHLVFLQCNHELSDTVRCEVMGALNLKENCFYYETGMNTKSHRHRAYEPEVKAVGLKPPKQVKNIKIRKQFGKKIRRCEVCAFESQAADLFFMHNTKKHAVPDGEKCFECGRTFATDEEYADHMEMHRIQYTDAVACISCRKSVLNDCLRKHIMNTHGGAILRTHDERRAAGLDVLECALCSFFCTSSYQFKHHRVSAHPGEDAFKCDKCDECFSAYKLLWDHRNEKHVNTYPCRECGQEFPTKNALGAHRKTHTIVRPTKICPICEVVFPEAKLAQHISSQHGKSEKVRLAKPWLKRIRKCSICPHKAGRRNVLFRHNIKFHAIKGGEKCFECGLSYSTPEEFQKHMDMHREEYKDAVSCYSCRRFIHRLTIDNHIDTTHKGKILRTHEERKKAGYNVYECQLCRFFCTSMFQFDHHRVSAHPNEKIWCCSACGAHFRDLRGLRDHKNLAHGDDNYYVCADCGEKFVTRKEHLAHSQTHQPLKGKKLCPLCGALVSAAKMSDHNVVEHGFPMTRSCSICNEKVPSVNALLYHKKVKHGIKRGTRPAKKIVCEDCGKKVRHSQYTAHRIRVHGEKIELAETFPCNYCGQVFEGCYALRSHERSVHGWIYKPQSELGIECSLCHSISRERFEFKKHLQTVHGLKQVTNEDYPKFMVVPEDTINRVKDKKLKALSVEELKKEYSIIVLILRIACDHEVTRKLSAKKYNRRMPRGGRRAAGATKVVECILCSAPLPEPKFALDSPCQSCDSVRDFLVKHDVVSLAMSTSSAVDLCDPCGLFLQSCDDLVMQLRKRLDFCKDLRSARVTLGDWEEYEADYVPSTGLQSLALSHTSSRRTRLRRKIVRSPETQEVSSRRRKVAAEIFEEPPTPVENAEKIEVIPETHVGSPSLKLESVKGENGSLSDEEQQQQQRNMSDADFFDVGNESSDDDSDKDSDADFFGEDEKKKPTAKSNAKTTTRVNPVDWTKDDPACGEPRPFEVLKKQGVVKYVVDGFIFGVVRASRSDPMIVFVRCNHHRVAGVECQVNGAVNLREKNFYYDPVTLAVNHNHLEAAVSDKQKMLPPTSTPSRNGPKPERQPQFLRRIMATGRRGFACELCDFTTRVQLFLVSHYHTSHRECEGERCFECGRCFDNHDEYQEHMDRHLVDAREKVVCLSCRAPMKKVSFPLHVRGYHKGKILWTAAHREAAGLKMIRCALCPYQVEGKNPFHLHAVQAHYGEKAYACEMCTDTFTSERNLRDHMNVVHVFGDHFHCKSCGLEFDTRIKLQKHRLLHMPLKGKKLCPECGVAFAFHAYRDHMVLVHNQPTSHKCKECGEEVATYNRLRSHMTKAHGVIFPPPKRKFKICEDCGKSFRSITLYQTHRVQHHGEDPPPSRGNTNCSFCGRECKTKMLLRQHHINAHGWYFIEQVKDGISCKMCQAVIREKYGFQTHLKTAHNLSVQIKKIKAYMQIPDGGKNKFPVTMNSFKNEVEEAETFDLPNQPTRKMPRAKQHQQTHECVLCLEHVKLVSPQVPNLMRNLRSFENPKEFFVLHQIATEPSVSVDSADLCASCFTIVEACDDLMHDFNEMVKLCKNLRTEKLKKERLPELSEDAIASLLGNTCDDDDDDNGIPDLYKNTLVQAQEISEKKSATVEEAQSSHSRSTGRIRKPPRKYSEGEYEVSFVLKGSPSPKKPRVVAASCRNDILGDRIPVENPKEPSLFIQGDADRGSILNDVAGKENVSEDKSLNGECDGMEEPKQKKRKRRGIALETSEIFERIMMQQPRIRTKRRTRDRANPNRKDFVDFTDVAKTIAQESTKLDQTSESSPIPAPGVVAKKLLAEVLRANKYHKIPAKTESLRITDFKSEPVTHEMSPQVDPELQVMKELEVIDKLLKQENDPENSQFRIITQEEEEEEEGNAIGEEYRKGSSWWRPDEERKKQSEAVVRRKEGAKLWSKDDASCHDPRPIAVTPIDGRYRFLVDGFVFHCTRKCVYNQALMYVHCNHRRVRGVECPVNGVVNLMEQVFYYDPMFKAVNHNHVDHAVPKNTQLLPMDEFRMSAQRLSAQRQSVGKLFPRRYAHFLKLPGCELCSYANKPYLLLKHYKTEHVMAGSKDCFDCGRPFLDELEYTAHMELHLLENIDRVSCITCRIPQLKYSLGLHIKRAHQGRILFTDAEREAAGLRIYRCAVCPYKVTNFVRFQFHVNQAHFGEKAYKCENCPEVFVTETQRRNHTHEMHEITHEFKCGTCSLRFPTPAALQKHRIIHNPNLGHKLCPECGLEMKSFCKYKLHMYRVHGQAIYSTCKDCGEKFPLYSQCRKHMIEVHGAQYPVASRKRNPRNCPDCGKSFVCNTSFHNHRVKVHNQTTRTDGTFVCNYCGEVFALWMLLRVHWRRAHGWVRKEQADVGIQCNRCGDVAKEKYGFQRHLLEKHQLKVAVKKLSPHMLLPERAVVGAGGRREGQEEVVLVAAAAAEELKQIKVEESVDDEILGEEEEEEEEQQQQSEIGASTSSFLLFYCVLCLKTMDSDAPVSAPDHKKGDNAPWIEKYRPQKFHEIVGNEATVSRLEVFAKNGNMPNIILAGPPGVGKTTTILCLARHLLGPSFKEAVLELNASNDRGIDVVRTKIKMFAQQKVSLPKNRHKIIILDEADSMTEGAQQALRRTMEVYSKTTRFALACNTSEKIIEPIQSRCAVIRYFKLSDAQLLSKILDVCEHEKVSYTNDGMEAIIFTAQGDMRQALNNLQSTFHGFGHVNAENVFKICDEPHPKLVRDMLKSCVDGDIDAAYKVMNGLWKMGYAPEDIISNVFRVCKTAEMPEMLKLDFIKEISVTQLRIVKGVQSLLQLSALLARLCQISST</sequence>
<feature type="domain" description="C2H2-type" evidence="14">
    <location>
        <begin position="2599"/>
        <end position="2627"/>
    </location>
</feature>
<keyword evidence="4" id="KW-0479">Metal-binding</keyword>
<dbReference type="NCBIfam" id="NF001679">
    <property type="entry name" value="PRK00440.1"/>
    <property type="match status" value="1"/>
</dbReference>
<feature type="compositionally biased region" description="Polar residues" evidence="13">
    <location>
        <begin position="133"/>
        <end position="148"/>
    </location>
</feature>
<feature type="region of interest" description="Disordered" evidence="13">
    <location>
        <begin position="1876"/>
        <end position="1903"/>
    </location>
</feature>
<evidence type="ECO:0000259" key="14">
    <source>
        <dbReference type="PROSITE" id="PS50157"/>
    </source>
</evidence>
<comment type="subcellular location">
    <subcellularLocation>
        <location evidence="1">Nucleus</location>
    </subcellularLocation>
</comment>
<feature type="region of interest" description="Disordered" evidence="13">
    <location>
        <begin position="113"/>
        <end position="166"/>
    </location>
</feature>
<dbReference type="Gene3D" id="3.30.160.60">
    <property type="entry name" value="Classic Zinc Finger"/>
    <property type="match status" value="9"/>
</dbReference>
<dbReference type="Gene3D" id="1.20.272.10">
    <property type="match status" value="1"/>
</dbReference>
<evidence type="ECO:0000256" key="10">
    <source>
        <dbReference type="ARBA" id="ARBA00023242"/>
    </source>
</evidence>
<feature type="domain" description="C2H2-type" evidence="14">
    <location>
        <begin position="2529"/>
        <end position="2557"/>
    </location>
</feature>
<evidence type="ECO:0000313" key="15">
    <source>
        <dbReference type="EMBL" id="CAD7273308.1"/>
    </source>
</evidence>
<dbReference type="PANTHER" id="PTHR24379:SF121">
    <property type="entry name" value="C2H2-TYPE DOMAIN-CONTAINING PROTEIN"/>
    <property type="match status" value="1"/>
</dbReference>
<evidence type="ECO:0000256" key="11">
    <source>
        <dbReference type="ARBA" id="ARBA00040745"/>
    </source>
</evidence>
<feature type="compositionally biased region" description="Acidic residues" evidence="13">
    <location>
        <begin position="1179"/>
        <end position="1194"/>
    </location>
</feature>
<feature type="domain" description="C2H2-type" evidence="14">
    <location>
        <begin position="1474"/>
        <end position="1497"/>
    </location>
</feature>
<protein>
    <recommendedName>
        <fullName evidence="11">Replication factor C subunit 2</fullName>
    </recommendedName>
</protein>
<dbReference type="OrthoDB" id="4199794at2759"/>
<feature type="domain" description="C2H2-type" evidence="14">
    <location>
        <begin position="2342"/>
        <end position="2369"/>
    </location>
</feature>
<dbReference type="GO" id="GO:0005524">
    <property type="term" value="F:ATP binding"/>
    <property type="evidence" value="ECO:0007669"/>
    <property type="project" value="UniProtKB-KW"/>
</dbReference>
<organism evidence="15">
    <name type="scientific">Notodromas monacha</name>
    <dbReference type="NCBI Taxonomy" id="399045"/>
    <lineage>
        <taxon>Eukaryota</taxon>
        <taxon>Metazoa</taxon>
        <taxon>Ecdysozoa</taxon>
        <taxon>Arthropoda</taxon>
        <taxon>Crustacea</taxon>
        <taxon>Oligostraca</taxon>
        <taxon>Ostracoda</taxon>
        <taxon>Podocopa</taxon>
        <taxon>Podocopida</taxon>
        <taxon>Cypridocopina</taxon>
        <taxon>Cypridoidea</taxon>
        <taxon>Cyprididae</taxon>
        <taxon>Notodromas</taxon>
    </lineage>
</organism>
<dbReference type="GO" id="GO:0008270">
    <property type="term" value="F:zinc ion binding"/>
    <property type="evidence" value="ECO:0007669"/>
    <property type="project" value="UniProtKB-KW"/>
</dbReference>
<keyword evidence="3" id="KW-0235">DNA replication</keyword>
<evidence type="ECO:0000256" key="4">
    <source>
        <dbReference type="ARBA" id="ARBA00022723"/>
    </source>
</evidence>
<feature type="domain" description="C2H2-type" evidence="14">
    <location>
        <begin position="684"/>
        <end position="712"/>
    </location>
</feature>
<evidence type="ECO:0000256" key="12">
    <source>
        <dbReference type="PROSITE-ProRule" id="PRU00042"/>
    </source>
</evidence>
<dbReference type="Pfam" id="PF08542">
    <property type="entry name" value="Rep_fac_C"/>
    <property type="match status" value="1"/>
</dbReference>
<feature type="domain" description="C2H2-type" evidence="14">
    <location>
        <begin position="460"/>
        <end position="488"/>
    </location>
</feature>
<reference evidence="15" key="1">
    <citation type="submission" date="2020-11" db="EMBL/GenBank/DDBJ databases">
        <authorList>
            <person name="Tran Van P."/>
        </authorList>
    </citation>
    <scope>NUCLEOTIDE SEQUENCE</scope>
</reference>
<name>A0A7R9GA95_9CRUS</name>
<dbReference type="Pfam" id="PF00004">
    <property type="entry name" value="AAA"/>
    <property type="match status" value="1"/>
</dbReference>